<feature type="non-terminal residue" evidence="2">
    <location>
        <position position="1"/>
    </location>
</feature>
<gene>
    <name evidence="2" type="ORF">BYL167_LOCUS63133</name>
</gene>
<proteinExistence type="predicted"/>
<dbReference type="AlphaFoldDB" id="A0A8S3EXK4"/>
<name>A0A8S3EXK4_9BILA</name>
<accession>A0A8S3EXK4</accession>
<sequence>VNNLQVTNEELQTWLHDDNEISPNRRSGGGGGSNRR</sequence>
<dbReference type="Proteomes" id="UP000681967">
    <property type="component" value="Unassembled WGS sequence"/>
</dbReference>
<dbReference type="EMBL" id="CAJOBH010236012">
    <property type="protein sequence ID" value="CAF5090749.1"/>
    <property type="molecule type" value="Genomic_DNA"/>
</dbReference>
<feature type="compositionally biased region" description="Gly residues" evidence="1">
    <location>
        <begin position="27"/>
        <end position="36"/>
    </location>
</feature>
<organism evidence="2 3">
    <name type="scientific">Rotaria magnacalcarata</name>
    <dbReference type="NCBI Taxonomy" id="392030"/>
    <lineage>
        <taxon>Eukaryota</taxon>
        <taxon>Metazoa</taxon>
        <taxon>Spiralia</taxon>
        <taxon>Gnathifera</taxon>
        <taxon>Rotifera</taxon>
        <taxon>Eurotatoria</taxon>
        <taxon>Bdelloidea</taxon>
        <taxon>Philodinida</taxon>
        <taxon>Philodinidae</taxon>
        <taxon>Rotaria</taxon>
    </lineage>
</organism>
<evidence type="ECO:0000313" key="2">
    <source>
        <dbReference type="EMBL" id="CAF5090749.1"/>
    </source>
</evidence>
<protein>
    <submittedName>
        <fullName evidence="2">Uncharacterized protein</fullName>
    </submittedName>
</protein>
<feature type="region of interest" description="Disordered" evidence="1">
    <location>
        <begin position="13"/>
        <end position="36"/>
    </location>
</feature>
<evidence type="ECO:0000313" key="3">
    <source>
        <dbReference type="Proteomes" id="UP000681967"/>
    </source>
</evidence>
<reference evidence="2" key="1">
    <citation type="submission" date="2021-02" db="EMBL/GenBank/DDBJ databases">
        <authorList>
            <person name="Nowell W R."/>
        </authorList>
    </citation>
    <scope>NUCLEOTIDE SEQUENCE</scope>
</reference>
<comment type="caution">
    <text evidence="2">The sequence shown here is derived from an EMBL/GenBank/DDBJ whole genome shotgun (WGS) entry which is preliminary data.</text>
</comment>
<evidence type="ECO:0000256" key="1">
    <source>
        <dbReference type="SAM" id="MobiDB-lite"/>
    </source>
</evidence>